<dbReference type="AlphaFoldDB" id="W4M2K2"/>
<evidence type="ECO:0000313" key="2">
    <source>
        <dbReference type="Proteomes" id="UP000019140"/>
    </source>
</evidence>
<proteinExistence type="predicted"/>
<comment type="caution">
    <text evidence="1">The sequence shown here is derived from an EMBL/GenBank/DDBJ whole genome shotgun (WGS) entry which is preliminary data.</text>
</comment>
<dbReference type="Proteomes" id="UP000019140">
    <property type="component" value="Unassembled WGS sequence"/>
</dbReference>
<dbReference type="HOGENOM" id="CLU_182831_0_0_7"/>
<evidence type="ECO:0008006" key="3">
    <source>
        <dbReference type="Google" id="ProtNLM"/>
    </source>
</evidence>
<organism evidence="1 2">
    <name type="scientific">Candidatus Entotheonella gemina</name>
    <dbReference type="NCBI Taxonomy" id="1429439"/>
    <lineage>
        <taxon>Bacteria</taxon>
        <taxon>Pseudomonadati</taxon>
        <taxon>Nitrospinota/Tectimicrobiota group</taxon>
        <taxon>Candidatus Tectimicrobiota</taxon>
        <taxon>Candidatus Entotheonellia</taxon>
        <taxon>Candidatus Entotheonellales</taxon>
        <taxon>Candidatus Entotheonellaceae</taxon>
        <taxon>Candidatus Entotheonella</taxon>
    </lineage>
</organism>
<gene>
    <name evidence="1" type="ORF">ETSY2_30150</name>
</gene>
<protein>
    <recommendedName>
        <fullName evidence="3">HMA domain-containing protein</fullName>
    </recommendedName>
</protein>
<reference evidence="1 2" key="1">
    <citation type="journal article" date="2014" name="Nature">
        <title>An environmental bacterial taxon with a large and distinct metabolic repertoire.</title>
        <authorList>
            <person name="Wilson M.C."/>
            <person name="Mori T."/>
            <person name="Ruckert C."/>
            <person name="Uria A.R."/>
            <person name="Helf M.J."/>
            <person name="Takada K."/>
            <person name="Gernert C."/>
            <person name="Steffens U.A."/>
            <person name="Heycke N."/>
            <person name="Schmitt S."/>
            <person name="Rinke C."/>
            <person name="Helfrich E.J."/>
            <person name="Brachmann A.O."/>
            <person name="Gurgui C."/>
            <person name="Wakimoto T."/>
            <person name="Kracht M."/>
            <person name="Crusemann M."/>
            <person name="Hentschel U."/>
            <person name="Abe I."/>
            <person name="Matsunaga S."/>
            <person name="Kalinowski J."/>
            <person name="Takeyama H."/>
            <person name="Piel J."/>
        </authorList>
    </citation>
    <scope>NUCLEOTIDE SEQUENCE [LARGE SCALE GENOMIC DNA]</scope>
    <source>
        <strain evidence="2">TSY2</strain>
    </source>
</reference>
<dbReference type="EMBL" id="AZHX01001279">
    <property type="protein sequence ID" value="ETX04191.1"/>
    <property type="molecule type" value="Genomic_DNA"/>
</dbReference>
<keyword evidence="2" id="KW-1185">Reference proteome</keyword>
<sequence length="91" mass="10016">MTEYRFRLILSGPFSDKLTNNELLDATDVLGTAGCDDALISVHADGLEVEFDRSHHSLEKAIVSAVQDVERAGFHVESIEMDREALVPVDS</sequence>
<name>W4M2K2_9BACT</name>
<accession>W4M2K2</accession>
<evidence type="ECO:0000313" key="1">
    <source>
        <dbReference type="EMBL" id="ETX04191.1"/>
    </source>
</evidence>